<protein>
    <submittedName>
        <fullName evidence="1">Uncharacterized protein</fullName>
    </submittedName>
</protein>
<proteinExistence type="predicted"/>
<reference evidence="1 2" key="1">
    <citation type="journal article" date="2019" name="Int. J. Syst. Evol. Microbiol.">
        <title>The Global Catalogue of Microorganisms (GCM) 10K type strain sequencing project: providing services to taxonomists for standard genome sequencing and annotation.</title>
        <authorList>
            <consortium name="The Broad Institute Genomics Platform"/>
            <consortium name="The Broad Institute Genome Sequencing Center for Infectious Disease"/>
            <person name="Wu L."/>
            <person name="Ma J."/>
        </authorList>
    </citation>
    <scope>NUCLEOTIDE SEQUENCE [LARGE SCALE GENOMIC DNA]</scope>
    <source>
        <strain evidence="1 2">JCM 3146</strain>
    </source>
</reference>
<organism evidence="1 2">
    <name type="scientific">Actinoallomurus spadix</name>
    <dbReference type="NCBI Taxonomy" id="79912"/>
    <lineage>
        <taxon>Bacteria</taxon>
        <taxon>Bacillati</taxon>
        <taxon>Actinomycetota</taxon>
        <taxon>Actinomycetes</taxon>
        <taxon>Streptosporangiales</taxon>
        <taxon>Thermomonosporaceae</taxon>
        <taxon>Actinoallomurus</taxon>
    </lineage>
</organism>
<dbReference type="EMBL" id="BAAABM010000016">
    <property type="protein sequence ID" value="GAA0330534.1"/>
    <property type="molecule type" value="Genomic_DNA"/>
</dbReference>
<sequence length="63" mass="6674">MSGAERLPWHGGVGAHDLAADSAVRPLATDLRIEPLSDDPDLWGGPVTDERYALIARLPGARA</sequence>
<dbReference type="RefSeq" id="WP_252805657.1">
    <property type="nucleotide sequence ID" value="NZ_BAAABM010000016.1"/>
</dbReference>
<gene>
    <name evidence="1" type="ORF">GCM10010151_20440</name>
</gene>
<dbReference type="Proteomes" id="UP001501822">
    <property type="component" value="Unassembled WGS sequence"/>
</dbReference>
<name>A0ABN0WA36_9ACTN</name>
<accession>A0ABN0WA36</accession>
<evidence type="ECO:0000313" key="2">
    <source>
        <dbReference type="Proteomes" id="UP001501822"/>
    </source>
</evidence>
<comment type="caution">
    <text evidence="1">The sequence shown here is derived from an EMBL/GenBank/DDBJ whole genome shotgun (WGS) entry which is preliminary data.</text>
</comment>
<keyword evidence="2" id="KW-1185">Reference proteome</keyword>
<evidence type="ECO:0000313" key="1">
    <source>
        <dbReference type="EMBL" id="GAA0330534.1"/>
    </source>
</evidence>